<reference evidence="7" key="2">
    <citation type="journal article" date="2020" name="Nat. Commun.">
        <title>Large-scale genome sequencing of mycorrhizal fungi provides insights into the early evolution of symbiotic traits.</title>
        <authorList>
            <person name="Miyauchi S."/>
            <person name="Kiss E."/>
            <person name="Kuo A."/>
            <person name="Drula E."/>
            <person name="Kohler A."/>
            <person name="Sanchez-Garcia M."/>
            <person name="Morin E."/>
            <person name="Andreopoulos B."/>
            <person name="Barry K.W."/>
            <person name="Bonito G."/>
            <person name="Buee M."/>
            <person name="Carver A."/>
            <person name="Chen C."/>
            <person name="Cichocki N."/>
            <person name="Clum A."/>
            <person name="Culley D."/>
            <person name="Crous P.W."/>
            <person name="Fauchery L."/>
            <person name="Girlanda M."/>
            <person name="Hayes R.D."/>
            <person name="Keri Z."/>
            <person name="LaButti K."/>
            <person name="Lipzen A."/>
            <person name="Lombard V."/>
            <person name="Magnuson J."/>
            <person name="Maillard F."/>
            <person name="Murat C."/>
            <person name="Nolan M."/>
            <person name="Ohm R.A."/>
            <person name="Pangilinan J."/>
            <person name="Pereira M.F."/>
            <person name="Perotto S."/>
            <person name="Peter M."/>
            <person name="Pfister S."/>
            <person name="Riley R."/>
            <person name="Sitrit Y."/>
            <person name="Stielow J.B."/>
            <person name="Szollosi G."/>
            <person name="Zifcakova L."/>
            <person name="Stursova M."/>
            <person name="Spatafora J.W."/>
            <person name="Tedersoo L."/>
            <person name="Vaario L.M."/>
            <person name="Yamada A."/>
            <person name="Yan M."/>
            <person name="Wang P."/>
            <person name="Xu J."/>
            <person name="Bruns T."/>
            <person name="Baldrian P."/>
            <person name="Vilgalys R."/>
            <person name="Dunand C."/>
            <person name="Henrissat B."/>
            <person name="Grigoriev I.V."/>
            <person name="Hibbett D."/>
            <person name="Nagy L.G."/>
            <person name="Martin F.M."/>
        </authorList>
    </citation>
    <scope>NUCLEOTIDE SEQUENCE</scope>
    <source>
        <strain evidence="7">BED1</strain>
    </source>
</reference>
<comment type="cofactor">
    <cofactor evidence="1">
        <name>Mo-molybdopterin</name>
        <dbReference type="ChEBI" id="CHEBI:71302"/>
    </cofactor>
</comment>
<gene>
    <name evidence="7" type="ORF">L210DRAFT_964159</name>
</gene>
<evidence type="ECO:0000256" key="3">
    <source>
        <dbReference type="ARBA" id="ARBA00022723"/>
    </source>
</evidence>
<dbReference type="SUPFAM" id="SSF81296">
    <property type="entry name" value="E set domains"/>
    <property type="match status" value="1"/>
</dbReference>
<dbReference type="PANTHER" id="PTHR19372">
    <property type="entry name" value="SULFITE REDUCTASE"/>
    <property type="match status" value="1"/>
</dbReference>
<accession>A0AAD4BX71</accession>
<keyword evidence="8" id="KW-1185">Reference proteome</keyword>
<evidence type="ECO:0000256" key="2">
    <source>
        <dbReference type="ARBA" id="ARBA00022505"/>
    </source>
</evidence>
<dbReference type="GO" id="GO:0030151">
    <property type="term" value="F:molybdenum ion binding"/>
    <property type="evidence" value="ECO:0007669"/>
    <property type="project" value="InterPro"/>
</dbReference>
<dbReference type="Gene3D" id="3.90.420.10">
    <property type="entry name" value="Oxidoreductase, molybdopterin-binding domain"/>
    <property type="match status" value="1"/>
</dbReference>
<dbReference type="Pfam" id="PF03404">
    <property type="entry name" value="Mo-co_dimer"/>
    <property type="match status" value="1"/>
</dbReference>
<dbReference type="Gene3D" id="2.60.40.650">
    <property type="match status" value="1"/>
</dbReference>
<dbReference type="InterPro" id="IPR005066">
    <property type="entry name" value="MoCF_OxRdtse_dimer"/>
</dbReference>
<dbReference type="EMBL" id="WHUW01000009">
    <property type="protein sequence ID" value="KAF8442457.1"/>
    <property type="molecule type" value="Genomic_DNA"/>
</dbReference>
<dbReference type="GO" id="GO:0020037">
    <property type="term" value="F:heme binding"/>
    <property type="evidence" value="ECO:0007669"/>
    <property type="project" value="TreeGrafter"/>
</dbReference>
<dbReference type="PRINTS" id="PR00407">
    <property type="entry name" value="EUMOPTERIN"/>
</dbReference>
<dbReference type="GO" id="GO:0043546">
    <property type="term" value="F:molybdopterin cofactor binding"/>
    <property type="evidence" value="ECO:0007669"/>
    <property type="project" value="TreeGrafter"/>
</dbReference>
<comment type="caution">
    <text evidence="7">The sequence shown here is derived from an EMBL/GenBank/DDBJ whole genome shotgun (WGS) entry which is preliminary data.</text>
</comment>
<evidence type="ECO:0000256" key="1">
    <source>
        <dbReference type="ARBA" id="ARBA00001924"/>
    </source>
</evidence>
<feature type="domain" description="Oxidoreductase molybdopterin-binding" evidence="5">
    <location>
        <begin position="64"/>
        <end position="242"/>
    </location>
</feature>
<name>A0AAD4BX71_BOLED</name>
<dbReference type="SUPFAM" id="SSF56524">
    <property type="entry name" value="Oxidoreductase molybdopterin-binding domain"/>
    <property type="match status" value="1"/>
</dbReference>
<dbReference type="Pfam" id="PF00174">
    <property type="entry name" value="Oxidored_molyb"/>
    <property type="match status" value="1"/>
</dbReference>
<evidence type="ECO:0000313" key="8">
    <source>
        <dbReference type="Proteomes" id="UP001194468"/>
    </source>
</evidence>
<dbReference type="PANTHER" id="PTHR19372:SF7">
    <property type="entry name" value="SULFITE OXIDASE, MITOCHONDRIAL"/>
    <property type="match status" value="1"/>
</dbReference>
<dbReference type="GO" id="GO:0005739">
    <property type="term" value="C:mitochondrion"/>
    <property type="evidence" value="ECO:0007669"/>
    <property type="project" value="TreeGrafter"/>
</dbReference>
<dbReference type="Proteomes" id="UP001194468">
    <property type="component" value="Unassembled WGS sequence"/>
</dbReference>
<dbReference type="InterPro" id="IPR008335">
    <property type="entry name" value="Mopterin_OxRdtase_euk"/>
</dbReference>
<dbReference type="AlphaFoldDB" id="A0AAD4BX71"/>
<keyword evidence="3" id="KW-0479">Metal-binding</keyword>
<dbReference type="InterPro" id="IPR000572">
    <property type="entry name" value="OxRdtase_Mopterin-bd_dom"/>
</dbReference>
<feature type="domain" description="Moybdenum cofactor oxidoreductase dimerisation" evidence="6">
    <location>
        <begin position="271"/>
        <end position="347"/>
    </location>
</feature>
<dbReference type="GO" id="GO:0006790">
    <property type="term" value="P:sulfur compound metabolic process"/>
    <property type="evidence" value="ECO:0007669"/>
    <property type="project" value="TreeGrafter"/>
</dbReference>
<sequence>MGASDLSVRGKIPYNAEPSSLAELTSHPITPLRLVYARNHCTSLPGFGSQLHASCAADIKDLRSDTDQYTVKIDGDIDGIQPLELTFAQVRDGLPRKEVIAVLICAGNRRAKMAEKTGKAVQGINWSEGTIANVRWVGAPLRDILLRVGVTDDSASWEGLHVCLASNVAPCEDTTWYGGSIPLERAMNENADVLLAYEMNGEPLTPDHGFPLRVVVPGCGGMRWVKWVDHISISREESPNFYQQRDYRILPENVTSKKMAESEGWWSTVPSIQNLPCNSVVSDFKRVRSEFPDQLLFKACGYAYSDCPIKHVDVSLDDGTTWKQCEITYQDGQWSWALWEVTIDLMLDEENSSDMLLASNLGGAGGREKRKVTVFSRATDSAGRVQPFTCTWNLRGVGYDGAGEATIDH</sequence>
<evidence type="ECO:0000259" key="5">
    <source>
        <dbReference type="Pfam" id="PF00174"/>
    </source>
</evidence>
<evidence type="ECO:0000313" key="7">
    <source>
        <dbReference type="EMBL" id="KAF8442457.1"/>
    </source>
</evidence>
<evidence type="ECO:0000259" key="6">
    <source>
        <dbReference type="Pfam" id="PF03404"/>
    </source>
</evidence>
<keyword evidence="2" id="KW-0500">Molybdenum</keyword>
<dbReference type="GO" id="GO:0008482">
    <property type="term" value="F:sulfite oxidase activity"/>
    <property type="evidence" value="ECO:0007669"/>
    <property type="project" value="TreeGrafter"/>
</dbReference>
<reference evidence="7" key="1">
    <citation type="submission" date="2019-10" db="EMBL/GenBank/DDBJ databases">
        <authorList>
            <consortium name="DOE Joint Genome Institute"/>
            <person name="Kuo A."/>
            <person name="Miyauchi S."/>
            <person name="Kiss E."/>
            <person name="Drula E."/>
            <person name="Kohler A."/>
            <person name="Sanchez-Garcia M."/>
            <person name="Andreopoulos B."/>
            <person name="Barry K.W."/>
            <person name="Bonito G."/>
            <person name="Buee M."/>
            <person name="Carver A."/>
            <person name="Chen C."/>
            <person name="Cichocki N."/>
            <person name="Clum A."/>
            <person name="Culley D."/>
            <person name="Crous P.W."/>
            <person name="Fauchery L."/>
            <person name="Girlanda M."/>
            <person name="Hayes R."/>
            <person name="Keri Z."/>
            <person name="LaButti K."/>
            <person name="Lipzen A."/>
            <person name="Lombard V."/>
            <person name="Magnuson J."/>
            <person name="Maillard F."/>
            <person name="Morin E."/>
            <person name="Murat C."/>
            <person name="Nolan M."/>
            <person name="Ohm R."/>
            <person name="Pangilinan J."/>
            <person name="Pereira M."/>
            <person name="Perotto S."/>
            <person name="Peter M."/>
            <person name="Riley R."/>
            <person name="Sitrit Y."/>
            <person name="Stielow B."/>
            <person name="Szollosi G."/>
            <person name="Zifcakova L."/>
            <person name="Stursova M."/>
            <person name="Spatafora J.W."/>
            <person name="Tedersoo L."/>
            <person name="Vaario L.-M."/>
            <person name="Yamada A."/>
            <person name="Yan M."/>
            <person name="Wang P."/>
            <person name="Xu J."/>
            <person name="Bruns T."/>
            <person name="Baldrian P."/>
            <person name="Vilgalys R."/>
            <person name="Henrissat B."/>
            <person name="Grigoriev I.V."/>
            <person name="Hibbett D."/>
            <person name="Nagy L.G."/>
            <person name="Martin F.M."/>
        </authorList>
    </citation>
    <scope>NUCLEOTIDE SEQUENCE</scope>
    <source>
        <strain evidence="7">BED1</strain>
    </source>
</reference>
<protein>
    <submittedName>
        <fullName evidence="7">Oxidoreductase, molybdopterin-binding domain-containing protein</fullName>
    </submittedName>
</protein>
<dbReference type="InterPro" id="IPR036374">
    <property type="entry name" value="OxRdtase_Mopterin-bd_sf"/>
</dbReference>
<organism evidence="7 8">
    <name type="scientific">Boletus edulis BED1</name>
    <dbReference type="NCBI Taxonomy" id="1328754"/>
    <lineage>
        <taxon>Eukaryota</taxon>
        <taxon>Fungi</taxon>
        <taxon>Dikarya</taxon>
        <taxon>Basidiomycota</taxon>
        <taxon>Agaricomycotina</taxon>
        <taxon>Agaricomycetes</taxon>
        <taxon>Agaricomycetidae</taxon>
        <taxon>Boletales</taxon>
        <taxon>Boletineae</taxon>
        <taxon>Boletaceae</taxon>
        <taxon>Boletoideae</taxon>
        <taxon>Boletus</taxon>
    </lineage>
</organism>
<keyword evidence="4" id="KW-0560">Oxidoreductase</keyword>
<proteinExistence type="predicted"/>
<dbReference type="InterPro" id="IPR014756">
    <property type="entry name" value="Ig_E-set"/>
</dbReference>
<evidence type="ECO:0000256" key="4">
    <source>
        <dbReference type="ARBA" id="ARBA00023002"/>
    </source>
</evidence>